<name>A0A8S0T936_OLEEU</name>
<dbReference type="Gramene" id="OE9A025043T1">
    <property type="protein sequence ID" value="OE9A025043C1"/>
    <property type="gene ID" value="OE9A025043"/>
</dbReference>
<dbReference type="PANTHER" id="PTHR48173:SF2">
    <property type="entry name" value="VACUOLAR PROTEIN SORTING-ASSOCIATED PROTEIN 62"/>
    <property type="match status" value="1"/>
</dbReference>
<evidence type="ECO:0000256" key="1">
    <source>
        <dbReference type="SAM" id="MobiDB-lite"/>
    </source>
</evidence>
<gene>
    <name evidence="2" type="ORF">OLEA9_A025043</name>
</gene>
<accession>A0A8S0T936</accession>
<dbReference type="OrthoDB" id="188042at2759"/>
<organism evidence="2 3">
    <name type="scientific">Olea europaea subsp. europaea</name>
    <dbReference type="NCBI Taxonomy" id="158383"/>
    <lineage>
        <taxon>Eukaryota</taxon>
        <taxon>Viridiplantae</taxon>
        <taxon>Streptophyta</taxon>
        <taxon>Embryophyta</taxon>
        <taxon>Tracheophyta</taxon>
        <taxon>Spermatophyta</taxon>
        <taxon>Magnoliopsida</taxon>
        <taxon>eudicotyledons</taxon>
        <taxon>Gunneridae</taxon>
        <taxon>Pentapetalae</taxon>
        <taxon>asterids</taxon>
        <taxon>lamiids</taxon>
        <taxon>Lamiales</taxon>
        <taxon>Oleaceae</taxon>
        <taxon>Oleeae</taxon>
        <taxon>Olea</taxon>
    </lineage>
</organism>
<evidence type="ECO:0000313" key="3">
    <source>
        <dbReference type="Proteomes" id="UP000594638"/>
    </source>
</evidence>
<evidence type="ECO:0000313" key="2">
    <source>
        <dbReference type="EMBL" id="CAA3001586.1"/>
    </source>
</evidence>
<dbReference type="PANTHER" id="PTHR48173">
    <property type="entry name" value="GNK2-HOMOLOGOUS DOMAIN-CONTAINING PROTEIN"/>
    <property type="match status" value="1"/>
</dbReference>
<dbReference type="InterPro" id="IPR009291">
    <property type="entry name" value="Vps62"/>
</dbReference>
<sequence>MDSLTFVTTANLMKSLYVVAWEMFKFEPGHSCNSKSDSMPALMIPVDYILVWCSDDGVDEKFDTRGYFWLPQSPESYKALGFVVSNRPKKPHGHWIPGEELDIACLKNLDNTLHAMPNLGQICALIRHYGPIVFFHPDEAYLPSSVSCFFKNGTLEYRNGYSFGVAIDSEGSNLPRGGTNDGEYWIDLPTDGHKESIKHGNLESAKLHKHHSGGIWVEAFDLEFIGGKKAIIYSSKSSHASCPHPGYYIQGSSKFEIGVRNDAARNNYYVDSSTQFEIIAAEYPGDGIINEPSSYLEWHGEEGPTGPKEKNNWLGDGRC</sequence>
<reference evidence="2 3" key="1">
    <citation type="submission" date="2019-12" db="EMBL/GenBank/DDBJ databases">
        <authorList>
            <person name="Alioto T."/>
            <person name="Alioto T."/>
            <person name="Gomez Garrido J."/>
        </authorList>
    </citation>
    <scope>NUCLEOTIDE SEQUENCE [LARGE SCALE GENOMIC DNA]</scope>
</reference>
<dbReference type="AlphaFoldDB" id="A0A8S0T936"/>
<dbReference type="Proteomes" id="UP000594638">
    <property type="component" value="Unassembled WGS sequence"/>
</dbReference>
<proteinExistence type="predicted"/>
<comment type="caution">
    <text evidence="2">The sequence shown here is derived from an EMBL/GenBank/DDBJ whole genome shotgun (WGS) entry which is preliminary data.</text>
</comment>
<protein>
    <submittedName>
        <fullName evidence="2">Uncharacterized protein</fullName>
    </submittedName>
</protein>
<feature type="region of interest" description="Disordered" evidence="1">
    <location>
        <begin position="299"/>
        <end position="319"/>
    </location>
</feature>
<dbReference type="Pfam" id="PF06101">
    <property type="entry name" value="Vps62"/>
    <property type="match status" value="2"/>
</dbReference>
<dbReference type="EMBL" id="CACTIH010005767">
    <property type="protein sequence ID" value="CAA3001586.1"/>
    <property type="molecule type" value="Genomic_DNA"/>
</dbReference>
<keyword evidence="3" id="KW-1185">Reference proteome</keyword>